<dbReference type="InterPro" id="IPR003423">
    <property type="entry name" value="OMP_efflux"/>
</dbReference>
<gene>
    <name evidence="3" type="ORF">SAMN02745857_01582</name>
</gene>
<comment type="similarity">
    <text evidence="1 2">Belongs to the outer membrane factor (OMF) (TC 1.B.17) family.</text>
</comment>
<protein>
    <submittedName>
        <fullName evidence="3">Efflux transporter, outer membrane factor (OMF) lipoprotein, NodT family</fullName>
    </submittedName>
</protein>
<keyword evidence="2" id="KW-1134">Transmembrane beta strand</keyword>
<dbReference type="SUPFAM" id="SSF56954">
    <property type="entry name" value="Outer membrane efflux proteins (OEP)"/>
    <property type="match status" value="1"/>
</dbReference>
<dbReference type="STRING" id="1121001.SAMN02745857_01582"/>
<dbReference type="RefSeq" id="WP_084090252.1">
    <property type="nucleotide sequence ID" value="NZ_FWXD01000008.1"/>
</dbReference>
<dbReference type="PANTHER" id="PTHR30203:SF32">
    <property type="entry name" value="CATION EFFLUX SYSTEM PROTEIN CUSC"/>
    <property type="match status" value="1"/>
</dbReference>
<dbReference type="OrthoDB" id="9770517at2"/>
<dbReference type="AlphaFoldDB" id="A0A1W1XHV7"/>
<evidence type="ECO:0000256" key="1">
    <source>
        <dbReference type="ARBA" id="ARBA00007613"/>
    </source>
</evidence>
<dbReference type="GO" id="GO:0015562">
    <property type="term" value="F:efflux transmembrane transporter activity"/>
    <property type="evidence" value="ECO:0007669"/>
    <property type="project" value="InterPro"/>
</dbReference>
<proteinExistence type="inferred from homology"/>
<evidence type="ECO:0000313" key="3">
    <source>
        <dbReference type="EMBL" id="SMC23372.1"/>
    </source>
</evidence>
<evidence type="ECO:0000313" key="4">
    <source>
        <dbReference type="Proteomes" id="UP000192761"/>
    </source>
</evidence>
<dbReference type="Gene3D" id="2.20.200.10">
    <property type="entry name" value="Outer membrane efflux proteins (OEP)"/>
    <property type="match status" value="1"/>
</dbReference>
<keyword evidence="2" id="KW-0564">Palmitate</keyword>
<dbReference type="EMBL" id="FWXD01000008">
    <property type="protein sequence ID" value="SMC23372.1"/>
    <property type="molecule type" value="Genomic_DNA"/>
</dbReference>
<dbReference type="InterPro" id="IPR010131">
    <property type="entry name" value="MdtP/NodT-like"/>
</dbReference>
<keyword evidence="4" id="KW-1185">Reference proteome</keyword>
<organism evidence="3 4">
    <name type="scientific">Andreprevotia lacus DSM 23236</name>
    <dbReference type="NCBI Taxonomy" id="1121001"/>
    <lineage>
        <taxon>Bacteria</taxon>
        <taxon>Pseudomonadati</taxon>
        <taxon>Pseudomonadota</taxon>
        <taxon>Betaproteobacteria</taxon>
        <taxon>Neisseriales</taxon>
        <taxon>Chitinibacteraceae</taxon>
        <taxon>Andreprevotia</taxon>
    </lineage>
</organism>
<sequence length="496" mass="52930">MMGVPVRNLPRLGVLLLAMSLTGCITVGPDFQAPDLKQAGVPEQWAASTPAGAAVMDTSRWWAQFNDNELSALIDSAQHNNPTVDAALARIRQARATAGSSRSALLPKLNGTAGINRNGSSSSDTEGVYVPLNTNRSASLDLSWELDLFGGTRRGVESAKAQLAARQADLHGAQVALAAEVANTYLQARYAQAMTSIAETDLESRGNTDALTQRKLDAGFAAPADVDRTVASVAEARSTLKTWQANYASALNQLVALTGLPYADLYRRLNAGTAQIPRAPAAVWNLVPAQAIAQRPDVASAERMLEAANANIGVAQAARLPSVKLLGSIGFNQSTYYGSDLKTTLHPWSFGPSVSLPLFDGGKGASDVDYARGLYQEAMASYQGKVRNAVLEVENALVRVNAAAQRLDDVELARQGYQRYFDATNVQYREGAASLLALEEARRVLLSSQQARYAEQLEQAQSWISLYKAVGGGWQTAPDDNEQPGILAQLTDALTP</sequence>
<dbReference type="NCBIfam" id="TIGR01845">
    <property type="entry name" value="outer_NodT"/>
    <property type="match status" value="1"/>
</dbReference>
<dbReference type="PANTHER" id="PTHR30203">
    <property type="entry name" value="OUTER MEMBRANE CATION EFFLUX PROTEIN"/>
    <property type="match status" value="1"/>
</dbReference>
<evidence type="ECO:0000256" key="2">
    <source>
        <dbReference type="RuleBase" id="RU362097"/>
    </source>
</evidence>
<keyword evidence="2 3" id="KW-0449">Lipoprotein</keyword>
<dbReference type="Pfam" id="PF02321">
    <property type="entry name" value="OEP"/>
    <property type="match status" value="2"/>
</dbReference>
<comment type="subcellular location">
    <subcellularLocation>
        <location evidence="2">Cell membrane</location>
        <topology evidence="2">Lipid-anchor</topology>
    </subcellularLocation>
</comment>
<accession>A0A1W1XHV7</accession>
<name>A0A1W1XHV7_9NEIS</name>
<dbReference type="GO" id="GO:0005886">
    <property type="term" value="C:plasma membrane"/>
    <property type="evidence" value="ECO:0007669"/>
    <property type="project" value="UniProtKB-SubCell"/>
</dbReference>
<dbReference type="Proteomes" id="UP000192761">
    <property type="component" value="Unassembled WGS sequence"/>
</dbReference>
<dbReference type="PROSITE" id="PS51257">
    <property type="entry name" value="PROKAR_LIPOPROTEIN"/>
    <property type="match status" value="1"/>
</dbReference>
<keyword evidence="2" id="KW-0472">Membrane</keyword>
<dbReference type="Gene3D" id="1.20.1600.10">
    <property type="entry name" value="Outer membrane efflux proteins (OEP)"/>
    <property type="match status" value="1"/>
</dbReference>
<keyword evidence="2" id="KW-0812">Transmembrane</keyword>
<reference evidence="3 4" key="1">
    <citation type="submission" date="2017-04" db="EMBL/GenBank/DDBJ databases">
        <authorList>
            <person name="Afonso C.L."/>
            <person name="Miller P.J."/>
            <person name="Scott M.A."/>
            <person name="Spackman E."/>
            <person name="Goraichik I."/>
            <person name="Dimitrov K.M."/>
            <person name="Suarez D.L."/>
            <person name="Swayne D.E."/>
        </authorList>
    </citation>
    <scope>NUCLEOTIDE SEQUENCE [LARGE SCALE GENOMIC DNA]</scope>
    <source>
        <strain evidence="3 4">DSM 23236</strain>
    </source>
</reference>